<dbReference type="GO" id="GO:0005524">
    <property type="term" value="F:ATP binding"/>
    <property type="evidence" value="ECO:0007669"/>
    <property type="project" value="UniProtKB-KW"/>
</dbReference>
<keyword evidence="4" id="KW-0547">Nucleotide-binding</keyword>
<sequence>MAELVVGPLLFMLKDKASSYFLEQYKVMDGMKEQREILKRKLPAILDIIQDAEEKGAYRPGVCAWLEALKNVANEANNVFDEFKYEVLRRDAKKKGQYKKLGFDIVSLFPAHNPIVFRCRMGKKLCKIVHTIEDIVSRSRNGEKKIVNVLVDQARDRGLISLPIVGINGLGKTTFAQLVYNDPEIKEYFQLQRWCCVSDDFNVAKIASNIFQTNEMDREKALQNLQKELSQKRCLVVLDDMCIDDSHNLGKLHKVFLKEILENRAFCLQKPNAVEPELSEVVEMILDRCVGSPLAAKAFGSMLSTKTSMKEWSSPDTVVSYIRSWLSTTLVEVQSSASTGILWTEKTSTSTKALTAPEYVTEEDAKACSLGNKEKLACLSLEWSNYSNRELDQHRSVLDALQPHVALELLKINSYEGIGFPTWVTSPNFLQHLTELCLDGCTMCEEFPQFGQYKSLEVLILKRLSKLQSLCSHSSSTTFPTLKYLTLENLENFERWVASKGEYLTFPVLKNVKIENCPKLMTLPEAPKLKVIELAEEKAQLCLSIFRSRHVSCLSDLSLCVNDTEAKPTLELDQDREVSLSELRLHGCSFLFCSSPSQPTFGVWK</sequence>
<dbReference type="Pfam" id="PF18052">
    <property type="entry name" value="Rx_N"/>
    <property type="match status" value="1"/>
</dbReference>
<feature type="domain" description="Disease resistance N-terminal" evidence="8">
    <location>
        <begin position="13"/>
        <end position="96"/>
    </location>
</feature>
<dbReference type="Pfam" id="PF25019">
    <property type="entry name" value="LRR_R13L1-DRL21"/>
    <property type="match status" value="1"/>
</dbReference>
<keyword evidence="5" id="KW-0611">Plant defense</keyword>
<evidence type="ECO:0000313" key="10">
    <source>
        <dbReference type="EnsemblPlants" id="EMT14689"/>
    </source>
</evidence>
<dbReference type="PANTHER" id="PTHR36766:SF55">
    <property type="entry name" value="OS11G0492900 PROTEIN"/>
    <property type="match status" value="1"/>
</dbReference>
<organism evidence="10">
    <name type="scientific">Aegilops tauschii</name>
    <name type="common">Tausch's goatgrass</name>
    <name type="synonym">Aegilops squarrosa</name>
    <dbReference type="NCBI Taxonomy" id="37682"/>
    <lineage>
        <taxon>Eukaryota</taxon>
        <taxon>Viridiplantae</taxon>
        <taxon>Streptophyta</taxon>
        <taxon>Embryophyta</taxon>
        <taxon>Tracheophyta</taxon>
        <taxon>Spermatophyta</taxon>
        <taxon>Magnoliopsida</taxon>
        <taxon>Liliopsida</taxon>
        <taxon>Poales</taxon>
        <taxon>Poaceae</taxon>
        <taxon>BOP clade</taxon>
        <taxon>Pooideae</taxon>
        <taxon>Triticodae</taxon>
        <taxon>Triticeae</taxon>
        <taxon>Triticinae</taxon>
        <taxon>Aegilops</taxon>
    </lineage>
</organism>
<reference evidence="10" key="1">
    <citation type="submission" date="2015-06" db="UniProtKB">
        <authorList>
            <consortium name="EnsemblPlants"/>
        </authorList>
    </citation>
    <scope>IDENTIFICATION</scope>
</reference>
<comment type="similarity">
    <text evidence="1">Belongs to the disease resistance NB-LRR family.</text>
</comment>
<keyword evidence="6" id="KW-0067">ATP-binding</keyword>
<accession>R7W9T5</accession>
<dbReference type="PANTHER" id="PTHR36766">
    <property type="entry name" value="PLANT BROAD-SPECTRUM MILDEW RESISTANCE PROTEIN RPW8"/>
    <property type="match status" value="1"/>
</dbReference>
<dbReference type="InterPro" id="IPR032675">
    <property type="entry name" value="LRR_dom_sf"/>
</dbReference>
<dbReference type="InterPro" id="IPR027417">
    <property type="entry name" value="P-loop_NTPase"/>
</dbReference>
<dbReference type="SUPFAM" id="SSF52058">
    <property type="entry name" value="L domain-like"/>
    <property type="match status" value="1"/>
</dbReference>
<dbReference type="GO" id="GO:0043531">
    <property type="term" value="F:ADP binding"/>
    <property type="evidence" value="ECO:0007669"/>
    <property type="project" value="InterPro"/>
</dbReference>
<evidence type="ECO:0000256" key="1">
    <source>
        <dbReference type="ARBA" id="ARBA00008894"/>
    </source>
</evidence>
<evidence type="ECO:0000256" key="3">
    <source>
        <dbReference type="ARBA" id="ARBA00022737"/>
    </source>
</evidence>
<dbReference type="InterPro" id="IPR056789">
    <property type="entry name" value="LRR_R13L1-DRL21"/>
</dbReference>
<evidence type="ECO:0000256" key="5">
    <source>
        <dbReference type="ARBA" id="ARBA00022821"/>
    </source>
</evidence>
<feature type="domain" description="R13L1/DRL21-like LRR repeat region" evidence="9">
    <location>
        <begin position="361"/>
        <end position="463"/>
    </location>
</feature>
<dbReference type="EnsemblPlants" id="EMT14689">
    <property type="protein sequence ID" value="EMT14689"/>
    <property type="gene ID" value="F775_16385"/>
</dbReference>
<keyword evidence="2" id="KW-0433">Leucine-rich repeat</keyword>
<dbReference type="InterPro" id="IPR002182">
    <property type="entry name" value="NB-ARC"/>
</dbReference>
<dbReference type="Gene3D" id="1.20.5.4130">
    <property type="match status" value="1"/>
</dbReference>
<evidence type="ECO:0000256" key="2">
    <source>
        <dbReference type="ARBA" id="ARBA00022614"/>
    </source>
</evidence>
<dbReference type="Gene3D" id="3.80.10.10">
    <property type="entry name" value="Ribonuclease Inhibitor"/>
    <property type="match status" value="1"/>
</dbReference>
<evidence type="ECO:0000259" key="7">
    <source>
        <dbReference type="Pfam" id="PF00931"/>
    </source>
</evidence>
<dbReference type="InterPro" id="IPR042197">
    <property type="entry name" value="Apaf_helical"/>
</dbReference>
<evidence type="ECO:0000259" key="9">
    <source>
        <dbReference type="Pfam" id="PF25019"/>
    </source>
</evidence>
<dbReference type="AlphaFoldDB" id="R7W9T5"/>
<evidence type="ECO:0000256" key="6">
    <source>
        <dbReference type="ARBA" id="ARBA00022840"/>
    </source>
</evidence>
<dbReference type="ExpressionAtlas" id="R7W9T5">
    <property type="expression patterns" value="baseline"/>
</dbReference>
<keyword evidence="3" id="KW-0677">Repeat</keyword>
<dbReference type="GO" id="GO:0051707">
    <property type="term" value="P:response to other organism"/>
    <property type="evidence" value="ECO:0007669"/>
    <property type="project" value="UniProtKB-ARBA"/>
</dbReference>
<feature type="domain" description="NB-ARC" evidence="7">
    <location>
        <begin position="145"/>
        <end position="242"/>
    </location>
</feature>
<dbReference type="Gene3D" id="1.10.8.430">
    <property type="entry name" value="Helical domain of apoptotic protease-activating factors"/>
    <property type="match status" value="1"/>
</dbReference>
<dbReference type="Pfam" id="PF00931">
    <property type="entry name" value="NB-ARC"/>
    <property type="match status" value="1"/>
</dbReference>
<evidence type="ECO:0000256" key="4">
    <source>
        <dbReference type="ARBA" id="ARBA00022741"/>
    </source>
</evidence>
<dbReference type="GO" id="GO:0006952">
    <property type="term" value="P:defense response"/>
    <property type="evidence" value="ECO:0007669"/>
    <property type="project" value="UniProtKB-KW"/>
</dbReference>
<dbReference type="SUPFAM" id="SSF52540">
    <property type="entry name" value="P-loop containing nucleoside triphosphate hydrolases"/>
    <property type="match status" value="1"/>
</dbReference>
<protein>
    <submittedName>
        <fullName evidence="10">Putative disease resistance protein RGA1</fullName>
    </submittedName>
</protein>
<evidence type="ECO:0000259" key="8">
    <source>
        <dbReference type="Pfam" id="PF18052"/>
    </source>
</evidence>
<dbReference type="InterPro" id="IPR041118">
    <property type="entry name" value="Rx_N"/>
</dbReference>
<proteinExistence type="inferred from homology"/>
<dbReference type="Gene3D" id="3.40.50.300">
    <property type="entry name" value="P-loop containing nucleotide triphosphate hydrolases"/>
    <property type="match status" value="1"/>
</dbReference>
<dbReference type="PRINTS" id="PR00364">
    <property type="entry name" value="DISEASERSIST"/>
</dbReference>
<name>R7W9T5_AEGTA</name>